<evidence type="ECO:0000256" key="1">
    <source>
        <dbReference type="ARBA" id="ARBA00004429"/>
    </source>
</evidence>
<dbReference type="STRING" id="1480615.AWJ14_02370"/>
<evidence type="ECO:0000256" key="5">
    <source>
        <dbReference type="ARBA" id="ARBA00022692"/>
    </source>
</evidence>
<comment type="similarity">
    <text evidence="8 9">Belongs to the TRAP transporter small permease family.</text>
</comment>
<keyword evidence="7 9" id="KW-0472">Membrane</keyword>
<sequence length="168" mass="18396">MKSIARLLHRLSELPMLLAAATLFVLMVLTFADVIMRSTFSAPIEAATELTRIAMAVIVFSALPVISGRAEHIVVDLLDPLFHRAGVERVLDGLITLACGVLLVWPALRCFDLADRARSYGDLTEYLAIPVHYITWFIAFMTLITAAAMALRGVVTLFKPDLLGGARD</sequence>
<proteinExistence type="inferred from homology"/>
<comment type="function">
    <text evidence="9">Part of the tripartite ATP-independent periplasmic (TRAP) transport system.</text>
</comment>
<feature type="domain" description="Tripartite ATP-independent periplasmic transporters DctQ component" evidence="10">
    <location>
        <begin position="26"/>
        <end position="158"/>
    </location>
</feature>
<dbReference type="InterPro" id="IPR055348">
    <property type="entry name" value="DctQ"/>
</dbReference>
<evidence type="ECO:0000256" key="9">
    <source>
        <dbReference type="RuleBase" id="RU369079"/>
    </source>
</evidence>
<feature type="transmembrane region" description="Helical" evidence="9">
    <location>
        <begin position="51"/>
        <end position="70"/>
    </location>
</feature>
<comment type="subunit">
    <text evidence="9">The complex comprises the extracytoplasmic solute receptor protein and the two transmembrane proteins.</text>
</comment>
<protein>
    <recommendedName>
        <fullName evidence="9">TRAP transporter small permease protein</fullName>
    </recommendedName>
</protein>
<comment type="caution">
    <text evidence="11">The sequence shown here is derived from an EMBL/GenBank/DDBJ whole genome shotgun (WGS) entry which is preliminary data.</text>
</comment>
<dbReference type="GO" id="GO:0015740">
    <property type="term" value="P:C4-dicarboxylate transport"/>
    <property type="evidence" value="ECO:0007669"/>
    <property type="project" value="TreeGrafter"/>
</dbReference>
<evidence type="ECO:0000256" key="7">
    <source>
        <dbReference type="ARBA" id="ARBA00023136"/>
    </source>
</evidence>
<accession>A0A1C1YW18</accession>
<evidence type="ECO:0000256" key="3">
    <source>
        <dbReference type="ARBA" id="ARBA00022475"/>
    </source>
</evidence>
<dbReference type="GO" id="GO:0022857">
    <property type="term" value="F:transmembrane transporter activity"/>
    <property type="evidence" value="ECO:0007669"/>
    <property type="project" value="UniProtKB-UniRule"/>
</dbReference>
<reference evidence="11 12" key="1">
    <citation type="submission" date="2015-12" db="EMBL/GenBank/DDBJ databases">
        <authorList>
            <person name="Shamseldin A."/>
            <person name="Moawad H."/>
            <person name="Abd El-Rahim W.M."/>
            <person name="Sadowsky M.J."/>
        </authorList>
    </citation>
    <scope>NUCLEOTIDE SEQUENCE [LARGE SCALE GENOMIC DNA]</scope>
    <source>
        <strain evidence="11 12">JC234</strain>
    </source>
</reference>
<evidence type="ECO:0000313" key="12">
    <source>
        <dbReference type="Proteomes" id="UP000094795"/>
    </source>
</evidence>
<dbReference type="AlphaFoldDB" id="A0A1C1YW18"/>
<dbReference type="Proteomes" id="UP000094795">
    <property type="component" value="Unassembled WGS sequence"/>
</dbReference>
<dbReference type="InterPro" id="IPR007387">
    <property type="entry name" value="TRAP_DctQ"/>
</dbReference>
<keyword evidence="6 9" id="KW-1133">Transmembrane helix</keyword>
<dbReference type="EMBL" id="LQZT01000012">
    <property type="protein sequence ID" value="OCW57675.1"/>
    <property type="molecule type" value="Genomic_DNA"/>
</dbReference>
<comment type="caution">
    <text evidence="9">Lacks conserved residue(s) required for the propagation of feature annotation.</text>
</comment>
<name>A0A1C1YW18_9HYPH</name>
<keyword evidence="12" id="KW-1185">Reference proteome</keyword>
<keyword evidence="5 9" id="KW-0812">Transmembrane</keyword>
<feature type="transmembrane region" description="Helical" evidence="9">
    <location>
        <begin position="90"/>
        <end position="108"/>
    </location>
</feature>
<dbReference type="PANTHER" id="PTHR35011:SF2">
    <property type="entry name" value="2,3-DIKETO-L-GULONATE TRAP TRANSPORTER SMALL PERMEASE PROTEIN YIAM"/>
    <property type="match status" value="1"/>
</dbReference>
<keyword evidence="2 9" id="KW-0813">Transport</keyword>
<evidence type="ECO:0000256" key="6">
    <source>
        <dbReference type="ARBA" id="ARBA00022989"/>
    </source>
</evidence>
<dbReference type="OrthoDB" id="2877624at2"/>
<dbReference type="Pfam" id="PF04290">
    <property type="entry name" value="DctQ"/>
    <property type="match status" value="1"/>
</dbReference>
<evidence type="ECO:0000256" key="8">
    <source>
        <dbReference type="ARBA" id="ARBA00038436"/>
    </source>
</evidence>
<dbReference type="GO" id="GO:0005886">
    <property type="term" value="C:plasma membrane"/>
    <property type="evidence" value="ECO:0007669"/>
    <property type="project" value="UniProtKB-SubCell"/>
</dbReference>
<evidence type="ECO:0000313" key="11">
    <source>
        <dbReference type="EMBL" id="OCW57675.1"/>
    </source>
</evidence>
<keyword evidence="4 9" id="KW-0997">Cell inner membrane</keyword>
<organism evidence="11 12">
    <name type="scientific">Hoeflea olei</name>
    <dbReference type="NCBI Taxonomy" id="1480615"/>
    <lineage>
        <taxon>Bacteria</taxon>
        <taxon>Pseudomonadati</taxon>
        <taxon>Pseudomonadota</taxon>
        <taxon>Alphaproteobacteria</taxon>
        <taxon>Hyphomicrobiales</taxon>
        <taxon>Rhizobiaceae</taxon>
        <taxon>Hoeflea</taxon>
    </lineage>
</organism>
<dbReference type="PANTHER" id="PTHR35011">
    <property type="entry name" value="2,3-DIKETO-L-GULONATE TRAP TRANSPORTER SMALL PERMEASE PROTEIN YIAM"/>
    <property type="match status" value="1"/>
</dbReference>
<evidence type="ECO:0000259" key="10">
    <source>
        <dbReference type="Pfam" id="PF04290"/>
    </source>
</evidence>
<gene>
    <name evidence="11" type="ORF">AWJ14_02370</name>
</gene>
<evidence type="ECO:0000256" key="2">
    <source>
        <dbReference type="ARBA" id="ARBA00022448"/>
    </source>
</evidence>
<comment type="subcellular location">
    <subcellularLocation>
        <location evidence="1 9">Cell inner membrane</location>
        <topology evidence="1 9">Multi-pass membrane protein</topology>
    </subcellularLocation>
</comment>
<keyword evidence="3" id="KW-1003">Cell membrane</keyword>
<dbReference type="RefSeq" id="WP_066177810.1">
    <property type="nucleotide sequence ID" value="NZ_LQZT01000012.1"/>
</dbReference>
<evidence type="ECO:0000256" key="4">
    <source>
        <dbReference type="ARBA" id="ARBA00022519"/>
    </source>
</evidence>
<feature type="transmembrane region" description="Helical" evidence="9">
    <location>
        <begin position="128"/>
        <end position="151"/>
    </location>
</feature>